<dbReference type="SUPFAM" id="SSF46955">
    <property type="entry name" value="Putative DNA-binding domain"/>
    <property type="match status" value="1"/>
</dbReference>
<dbReference type="EMBL" id="CP050855">
    <property type="protein sequence ID" value="QLH63024.1"/>
    <property type="molecule type" value="Genomic_DNA"/>
</dbReference>
<dbReference type="InterPro" id="IPR053988">
    <property type="entry name" value="MlrA-like_helical"/>
</dbReference>
<gene>
    <name evidence="5" type="ORF">SYMBAF_08910</name>
</gene>
<dbReference type="GeneID" id="93736615"/>
<dbReference type="SMART" id="SM00422">
    <property type="entry name" value="HTH_MERR"/>
    <property type="match status" value="1"/>
</dbReference>
<dbReference type="STRING" id="138074.SYMBAF_20205"/>
<dbReference type="GO" id="GO:0003677">
    <property type="term" value="F:DNA binding"/>
    <property type="evidence" value="ECO:0007669"/>
    <property type="project" value="UniProtKB-KW"/>
</dbReference>
<dbReference type="PROSITE" id="PS00552">
    <property type="entry name" value="HTH_MERR_1"/>
    <property type="match status" value="1"/>
</dbReference>
<dbReference type="GO" id="GO:0003700">
    <property type="term" value="F:DNA-binding transcription factor activity"/>
    <property type="evidence" value="ECO:0007669"/>
    <property type="project" value="InterPro"/>
</dbReference>
<evidence type="ECO:0000313" key="5">
    <source>
        <dbReference type="EMBL" id="QLH63024.1"/>
    </source>
</evidence>
<sequence length="259" mass="29737">MLLYSIGEVAQLCDINPVTLRAWQRRYGLLKPKRSEGGHRLFDNEDVARIRAIRIWIERGVPVNMVKALLDGKAQPDHTANWALLQQQLLTLLHTPSPSKLRRRLFELGREYPAERLIENVLRPLRSQLSGDHELLQMLRGLLDGVIIEYATFCMIRARKKTGPTALLLGWHNVDHIELWLEAIILAKNGMHIDILPGTLTHPQPQLFKADHYFIHSRDKPNTLQQKMLAEWWSLGLNIRVIGSSVRLIEQTEPSIARG</sequence>
<dbReference type="InterPro" id="IPR000551">
    <property type="entry name" value="MerR-type_HTH_dom"/>
</dbReference>
<evidence type="ECO:0000259" key="4">
    <source>
        <dbReference type="PROSITE" id="PS50937"/>
    </source>
</evidence>
<dbReference type="InterPro" id="IPR047057">
    <property type="entry name" value="MerR_fam"/>
</dbReference>
<accession>A0A068Z8U5</accession>
<name>A0A068Z8U5_9GAMM</name>
<dbReference type="Proteomes" id="UP000042738">
    <property type="component" value="Chromosome"/>
</dbReference>
<dbReference type="Pfam" id="PF22267">
    <property type="entry name" value="MlrA_C"/>
    <property type="match status" value="1"/>
</dbReference>
<dbReference type="PANTHER" id="PTHR30204">
    <property type="entry name" value="REDOX-CYCLING DRUG-SENSING TRANSCRIPTIONAL ACTIVATOR SOXR"/>
    <property type="match status" value="1"/>
</dbReference>
<dbReference type="InterPro" id="IPR053987">
    <property type="entry name" value="MlrA-like_C"/>
</dbReference>
<organism evidence="5 6">
    <name type="scientific">Serratia symbiotica</name>
    <dbReference type="NCBI Taxonomy" id="138074"/>
    <lineage>
        <taxon>Bacteria</taxon>
        <taxon>Pseudomonadati</taxon>
        <taxon>Pseudomonadota</taxon>
        <taxon>Gammaproteobacteria</taxon>
        <taxon>Enterobacterales</taxon>
        <taxon>Yersiniaceae</taxon>
        <taxon>Serratia</taxon>
    </lineage>
</organism>
<dbReference type="PROSITE" id="PS50937">
    <property type="entry name" value="HTH_MERR_2"/>
    <property type="match status" value="1"/>
</dbReference>
<feature type="domain" description="HTH merR-type" evidence="4">
    <location>
        <begin position="3"/>
        <end position="72"/>
    </location>
</feature>
<evidence type="ECO:0000256" key="3">
    <source>
        <dbReference type="ARBA" id="ARBA00023163"/>
    </source>
</evidence>
<proteinExistence type="predicted"/>
<dbReference type="InterPro" id="IPR009061">
    <property type="entry name" value="DNA-bd_dom_put_sf"/>
</dbReference>
<dbReference type="Gene3D" id="1.10.1660.10">
    <property type="match status" value="1"/>
</dbReference>
<dbReference type="Pfam" id="PF22270">
    <property type="entry name" value="MlrA_helical"/>
    <property type="match status" value="1"/>
</dbReference>
<evidence type="ECO:0000256" key="1">
    <source>
        <dbReference type="ARBA" id="ARBA00023015"/>
    </source>
</evidence>
<dbReference type="PANTHER" id="PTHR30204:SF67">
    <property type="entry name" value="HTH-TYPE TRANSCRIPTIONAL REGULATOR MLRA-RELATED"/>
    <property type="match status" value="1"/>
</dbReference>
<keyword evidence="2" id="KW-0238">DNA-binding</keyword>
<dbReference type="Pfam" id="PF13411">
    <property type="entry name" value="MerR_1"/>
    <property type="match status" value="1"/>
</dbReference>
<dbReference type="AlphaFoldDB" id="A0A068Z8U5"/>
<reference evidence="5 6" key="1">
    <citation type="journal article" date="2014" name="Genome Announc.">
        <title>Whole-Genome Sequence of Serratia symbiotica Strain CWBI-2.3T, a Free-Living Symbiont of the Black Bean Aphid Aphis fabae.</title>
        <authorList>
            <person name="Foray V."/>
            <person name="Grigorescu A.S."/>
            <person name="Sabri A."/>
            <person name="Haubruge E."/>
            <person name="Lognay G."/>
            <person name="Francis F."/>
            <person name="Fauconnier M.L."/>
            <person name="Hance T."/>
            <person name="Thonart P."/>
        </authorList>
    </citation>
    <scope>NUCLEOTIDE SEQUENCE [LARGE SCALE GENOMIC DNA]</scope>
    <source>
        <strain evidence="5">CWBI-2.3</strain>
    </source>
</reference>
<evidence type="ECO:0000313" key="6">
    <source>
        <dbReference type="Proteomes" id="UP000042738"/>
    </source>
</evidence>
<keyword evidence="3" id="KW-0804">Transcription</keyword>
<protein>
    <submittedName>
        <fullName evidence="5">MerR family transcriptional regulator</fullName>
    </submittedName>
</protein>
<keyword evidence="1" id="KW-0805">Transcription regulation</keyword>
<dbReference type="RefSeq" id="WP_040264971.1">
    <property type="nucleotide sequence ID" value="NZ_CP050855.1"/>
</dbReference>
<dbReference type="CDD" id="cd01104">
    <property type="entry name" value="HTH_MlrA-CarA"/>
    <property type="match status" value="1"/>
</dbReference>
<evidence type="ECO:0000256" key="2">
    <source>
        <dbReference type="ARBA" id="ARBA00023125"/>
    </source>
</evidence>